<dbReference type="GO" id="GO:0004316">
    <property type="term" value="F:3-oxoacyl-[acyl-carrier-protein] reductase (NADPH) activity"/>
    <property type="evidence" value="ECO:0007669"/>
    <property type="project" value="UniProtKB-EC"/>
</dbReference>
<dbReference type="PANTHER" id="PTHR42879:SF6">
    <property type="entry name" value="NADPH-DEPENDENT REDUCTASE BACG"/>
    <property type="match status" value="1"/>
</dbReference>
<dbReference type="PRINTS" id="PR00081">
    <property type="entry name" value="GDHRDH"/>
</dbReference>
<proteinExistence type="inferred from homology"/>
<accession>A0A075HL81</accession>
<organism evidence="2">
    <name type="scientific">uncultured marine group II/III euryarchaeote KM3_76_C12</name>
    <dbReference type="NCBI Taxonomy" id="1456506"/>
    <lineage>
        <taxon>Archaea</taxon>
        <taxon>Methanobacteriati</taxon>
        <taxon>Methanobacteriota</taxon>
        <taxon>environmental samples</taxon>
    </lineage>
</organism>
<name>A0A075HL81_9EURY</name>
<dbReference type="Gene3D" id="3.40.50.720">
    <property type="entry name" value="NAD(P)-binding Rossmann-like Domain"/>
    <property type="match status" value="1"/>
</dbReference>
<dbReference type="SUPFAM" id="SSF51735">
    <property type="entry name" value="NAD(P)-binding Rossmann-fold domains"/>
    <property type="match status" value="1"/>
</dbReference>
<evidence type="ECO:0000256" key="1">
    <source>
        <dbReference type="ARBA" id="ARBA00006484"/>
    </source>
</evidence>
<protein>
    <submittedName>
        <fullName evidence="2">3-oxoacyl-(Acyl-carrier-protein) reductase (FabG)</fullName>
        <ecNumber evidence="2">1.1.1.100</ecNumber>
    </submittedName>
</protein>
<dbReference type="PANTHER" id="PTHR42879">
    <property type="entry name" value="3-OXOACYL-(ACYL-CARRIER-PROTEIN) REDUCTASE"/>
    <property type="match status" value="1"/>
</dbReference>
<dbReference type="AlphaFoldDB" id="A0A075HL81"/>
<sequence length="262" mass="27998">MMDLSLRGKRAIVCGSTDGIGKASALLMAERGAEITLVARNMEKLMACKNGLSVENEQNHTIVCADFNDPGLLRKNVNDYLSDGKTIQILVNNSGGPPGGPIIEAEEKEFLTAINRHVICNQILAKAVVPGMKAAGWGRIINIISTSVKQVIPGLGVSNTTRGAVANWARTMALELGEFGITVNNILPGFTNTDRIRDLAESRAKREGKTPEEIFEKWYKSIPLGRLAEPEETAAAVAFLASGATDYINSADVAVDGGRFGT</sequence>
<reference evidence="2" key="1">
    <citation type="journal article" date="2014" name="Genome Biol. Evol.">
        <title>Pangenome evidence for extensive interdomain horizontal transfer affecting lineage core and shell genes in uncultured planktonic thaumarchaeota and euryarchaeota.</title>
        <authorList>
            <person name="Deschamps P."/>
            <person name="Zivanovic Y."/>
            <person name="Moreira D."/>
            <person name="Rodriguez-Valera F."/>
            <person name="Lopez-Garcia P."/>
        </authorList>
    </citation>
    <scope>NUCLEOTIDE SEQUENCE</scope>
</reference>
<keyword evidence="2" id="KW-0560">Oxidoreductase</keyword>
<dbReference type="InterPro" id="IPR002347">
    <property type="entry name" value="SDR_fam"/>
</dbReference>
<dbReference type="EMBL" id="KF901074">
    <property type="protein sequence ID" value="AIF17171.1"/>
    <property type="molecule type" value="Genomic_DNA"/>
</dbReference>
<dbReference type="Pfam" id="PF13561">
    <property type="entry name" value="adh_short_C2"/>
    <property type="match status" value="1"/>
</dbReference>
<evidence type="ECO:0000313" key="2">
    <source>
        <dbReference type="EMBL" id="AIF17171.1"/>
    </source>
</evidence>
<dbReference type="InterPro" id="IPR050259">
    <property type="entry name" value="SDR"/>
</dbReference>
<gene>
    <name evidence="2" type="primary">fabG</name>
</gene>
<dbReference type="InterPro" id="IPR036291">
    <property type="entry name" value="NAD(P)-bd_dom_sf"/>
</dbReference>
<comment type="similarity">
    <text evidence="1">Belongs to the short-chain dehydrogenases/reductases (SDR) family.</text>
</comment>
<dbReference type="EC" id="1.1.1.100" evidence="2"/>